<protein>
    <submittedName>
        <fullName evidence="1">TadE family protein</fullName>
    </submittedName>
</protein>
<evidence type="ECO:0000313" key="2">
    <source>
        <dbReference type="Proteomes" id="UP000235598"/>
    </source>
</evidence>
<name>A0A2N6VME5_9MICO</name>
<feature type="non-terminal residue" evidence="1">
    <location>
        <position position="21"/>
    </location>
</feature>
<organism evidence="1 2">
    <name type="scientific">Brevibacterium paucivorans</name>
    <dbReference type="NCBI Taxonomy" id="170994"/>
    <lineage>
        <taxon>Bacteria</taxon>
        <taxon>Bacillati</taxon>
        <taxon>Actinomycetota</taxon>
        <taxon>Actinomycetes</taxon>
        <taxon>Micrococcales</taxon>
        <taxon>Brevibacteriaceae</taxon>
        <taxon>Brevibacterium</taxon>
    </lineage>
</organism>
<dbReference type="AlphaFoldDB" id="A0A2N6VME5"/>
<accession>A0A2N6VME5</accession>
<comment type="caution">
    <text evidence="1">The sequence shown here is derived from an EMBL/GenBank/DDBJ whole genome shotgun (WGS) entry which is preliminary data.</text>
</comment>
<sequence>MCLKSDRGSAVAEFVLVAALL</sequence>
<proteinExistence type="predicted"/>
<gene>
    <name evidence="1" type="ORF">CJ199_09345</name>
</gene>
<evidence type="ECO:0000313" key="1">
    <source>
        <dbReference type="EMBL" id="PMD05269.1"/>
    </source>
</evidence>
<reference evidence="1 2" key="1">
    <citation type="submission" date="2017-09" db="EMBL/GenBank/DDBJ databases">
        <title>Bacterial strain isolated from the female urinary microbiota.</title>
        <authorList>
            <person name="Thomas-White K."/>
            <person name="Kumar N."/>
            <person name="Forster S."/>
            <person name="Putonti C."/>
            <person name="Lawley T."/>
            <person name="Wolfe A.J."/>
        </authorList>
    </citation>
    <scope>NUCLEOTIDE SEQUENCE [LARGE SCALE GENOMIC DNA]</scope>
    <source>
        <strain evidence="1 2">UMB1301</strain>
    </source>
</reference>
<dbReference type="Proteomes" id="UP000235598">
    <property type="component" value="Unassembled WGS sequence"/>
</dbReference>
<dbReference type="EMBL" id="PNHK01000003">
    <property type="protein sequence ID" value="PMD05269.1"/>
    <property type="molecule type" value="Genomic_DNA"/>
</dbReference>